<accession>A0A839NHB0</accession>
<gene>
    <name evidence="2" type="ORF">FHU39_003843</name>
</gene>
<dbReference type="InterPro" id="IPR029068">
    <property type="entry name" value="Glyas_Bleomycin-R_OHBP_Dase"/>
</dbReference>
<dbReference type="GO" id="GO:0016829">
    <property type="term" value="F:lyase activity"/>
    <property type="evidence" value="ECO:0007669"/>
    <property type="project" value="UniProtKB-KW"/>
</dbReference>
<dbReference type="InterPro" id="IPR004360">
    <property type="entry name" value="Glyas_Fos-R_dOase_dom"/>
</dbReference>
<reference evidence="2 3" key="1">
    <citation type="submission" date="2020-08" db="EMBL/GenBank/DDBJ databases">
        <title>Sequencing the genomes of 1000 actinobacteria strains.</title>
        <authorList>
            <person name="Klenk H.-P."/>
        </authorList>
    </citation>
    <scope>NUCLEOTIDE SEQUENCE [LARGE SCALE GENOMIC DNA]</scope>
    <source>
        <strain evidence="2 3">DSM 105369</strain>
    </source>
</reference>
<dbReference type="PROSITE" id="PS51819">
    <property type="entry name" value="VOC"/>
    <property type="match status" value="1"/>
</dbReference>
<proteinExistence type="predicted"/>
<comment type="caution">
    <text evidence="2">The sequence shown here is derived from an EMBL/GenBank/DDBJ whole genome shotgun (WGS) entry which is preliminary data.</text>
</comment>
<evidence type="ECO:0000313" key="3">
    <source>
        <dbReference type="Proteomes" id="UP000559182"/>
    </source>
</evidence>
<keyword evidence="2" id="KW-0560">Oxidoreductase</keyword>
<dbReference type="Proteomes" id="UP000559182">
    <property type="component" value="Unassembled WGS sequence"/>
</dbReference>
<feature type="domain" description="VOC" evidence="1">
    <location>
        <begin position="11"/>
        <end position="129"/>
    </location>
</feature>
<dbReference type="GO" id="GO:0051213">
    <property type="term" value="F:dioxygenase activity"/>
    <property type="evidence" value="ECO:0007669"/>
    <property type="project" value="UniProtKB-KW"/>
</dbReference>
<keyword evidence="3" id="KW-1185">Reference proteome</keyword>
<dbReference type="Gene3D" id="3.10.180.10">
    <property type="entry name" value="2,3-Dihydroxybiphenyl 1,2-Dioxygenase, domain 1"/>
    <property type="match status" value="1"/>
</dbReference>
<dbReference type="RefSeq" id="WP_183322243.1">
    <property type="nucleotide sequence ID" value="NZ_JACHVQ010000003.1"/>
</dbReference>
<keyword evidence="2" id="KW-0456">Lyase</keyword>
<dbReference type="EMBL" id="JACHVQ010000003">
    <property type="protein sequence ID" value="MBB2893812.1"/>
    <property type="molecule type" value="Genomic_DNA"/>
</dbReference>
<protein>
    <submittedName>
        <fullName evidence="2">Catechol 2,3-dioxygenase-like lactoylglutathione lyase family enzyme</fullName>
    </submittedName>
</protein>
<dbReference type="Pfam" id="PF00903">
    <property type="entry name" value="Glyoxalase"/>
    <property type="match status" value="1"/>
</dbReference>
<sequence length="192" mass="21739">MSDTNAPSIAELGHVGVRCFDVDLQLDFYTRVLGLTVTDHDPNLGNYFLSARPEQEHHEFLLAKGRDVPLDGKLIQQVSFRCNNFEDVLGFYRRFKENDTKLDMIVSHGNAVGVYFYDSEGNRAEVYWQTGLVAKQPFIEHIDIETPPEQLLDAIRASVEKYGATGFTEDSYLQWTREQAGIDATDESALVD</sequence>
<dbReference type="SUPFAM" id="SSF54593">
    <property type="entry name" value="Glyoxalase/Bleomycin resistance protein/Dihydroxybiphenyl dioxygenase"/>
    <property type="match status" value="1"/>
</dbReference>
<dbReference type="InterPro" id="IPR037523">
    <property type="entry name" value="VOC_core"/>
</dbReference>
<organism evidence="2 3">
    <name type="scientific">Flexivirga oryzae</name>
    <dbReference type="NCBI Taxonomy" id="1794944"/>
    <lineage>
        <taxon>Bacteria</taxon>
        <taxon>Bacillati</taxon>
        <taxon>Actinomycetota</taxon>
        <taxon>Actinomycetes</taxon>
        <taxon>Micrococcales</taxon>
        <taxon>Dermacoccaceae</taxon>
        <taxon>Flexivirga</taxon>
    </lineage>
</organism>
<evidence type="ECO:0000313" key="2">
    <source>
        <dbReference type="EMBL" id="MBB2893812.1"/>
    </source>
</evidence>
<name>A0A839NHB0_9MICO</name>
<dbReference type="AlphaFoldDB" id="A0A839NHB0"/>
<keyword evidence="2" id="KW-0223">Dioxygenase</keyword>
<evidence type="ECO:0000259" key="1">
    <source>
        <dbReference type="PROSITE" id="PS51819"/>
    </source>
</evidence>